<reference evidence="1 2" key="1">
    <citation type="submission" date="2020-09" db="EMBL/GenBank/DDBJ databases">
        <title>De no assembly of potato wild relative species, Solanum commersonii.</title>
        <authorList>
            <person name="Cho K."/>
        </authorList>
    </citation>
    <scope>NUCLEOTIDE SEQUENCE [LARGE SCALE GENOMIC DNA]</scope>
    <source>
        <strain evidence="1">LZ3.2</strain>
        <tissue evidence="1">Leaf</tissue>
    </source>
</reference>
<evidence type="ECO:0000313" key="1">
    <source>
        <dbReference type="EMBL" id="KAG5616307.1"/>
    </source>
</evidence>
<accession>A0A9J5ZW55</accession>
<name>A0A9J5ZW55_SOLCO</name>
<dbReference type="Proteomes" id="UP000824120">
    <property type="component" value="Chromosome 3"/>
</dbReference>
<sequence length="96" mass="11221">ELKELDSLRLIVDARLLSIGIRACLFIIRIGHNKYNHISLCFTVKQIRILHKWLMKVPIRMESRYMISISSSHQSSKKFTLWEILFLPGYGPSSAY</sequence>
<organism evidence="1 2">
    <name type="scientific">Solanum commersonii</name>
    <name type="common">Commerson's wild potato</name>
    <name type="synonym">Commerson's nightshade</name>
    <dbReference type="NCBI Taxonomy" id="4109"/>
    <lineage>
        <taxon>Eukaryota</taxon>
        <taxon>Viridiplantae</taxon>
        <taxon>Streptophyta</taxon>
        <taxon>Embryophyta</taxon>
        <taxon>Tracheophyta</taxon>
        <taxon>Spermatophyta</taxon>
        <taxon>Magnoliopsida</taxon>
        <taxon>eudicotyledons</taxon>
        <taxon>Gunneridae</taxon>
        <taxon>Pentapetalae</taxon>
        <taxon>asterids</taxon>
        <taxon>lamiids</taxon>
        <taxon>Solanales</taxon>
        <taxon>Solanaceae</taxon>
        <taxon>Solanoideae</taxon>
        <taxon>Solaneae</taxon>
        <taxon>Solanum</taxon>
    </lineage>
</organism>
<protein>
    <submittedName>
        <fullName evidence="1">Uncharacterized protein</fullName>
    </submittedName>
</protein>
<comment type="caution">
    <text evidence="1">The sequence shown here is derived from an EMBL/GenBank/DDBJ whole genome shotgun (WGS) entry which is preliminary data.</text>
</comment>
<gene>
    <name evidence="1" type="ORF">H5410_016131</name>
</gene>
<proteinExistence type="predicted"/>
<dbReference type="EMBL" id="JACXVP010000003">
    <property type="protein sequence ID" value="KAG5616307.1"/>
    <property type="molecule type" value="Genomic_DNA"/>
</dbReference>
<dbReference type="AlphaFoldDB" id="A0A9J5ZW55"/>
<feature type="non-terminal residue" evidence="1">
    <location>
        <position position="1"/>
    </location>
</feature>
<keyword evidence="2" id="KW-1185">Reference proteome</keyword>
<evidence type="ECO:0000313" key="2">
    <source>
        <dbReference type="Proteomes" id="UP000824120"/>
    </source>
</evidence>